<comment type="caution">
    <text evidence="2">The sequence shown here is derived from an EMBL/GenBank/DDBJ whole genome shotgun (WGS) entry which is preliminary data.</text>
</comment>
<feature type="domain" description="VOC" evidence="1">
    <location>
        <begin position="5"/>
        <end position="129"/>
    </location>
</feature>
<dbReference type="InterPro" id="IPR029068">
    <property type="entry name" value="Glyas_Bleomycin-R_OHBP_Dase"/>
</dbReference>
<accession>A0ABT1JIT9</accession>
<dbReference type="PANTHER" id="PTHR36503">
    <property type="entry name" value="BLR2520 PROTEIN"/>
    <property type="match status" value="1"/>
</dbReference>
<organism evidence="2 3">
    <name type="scientific">Actinoalloteichus caeruleus DSM 43889</name>
    <dbReference type="NCBI Taxonomy" id="1120930"/>
    <lineage>
        <taxon>Bacteria</taxon>
        <taxon>Bacillati</taxon>
        <taxon>Actinomycetota</taxon>
        <taxon>Actinomycetes</taxon>
        <taxon>Pseudonocardiales</taxon>
        <taxon>Pseudonocardiaceae</taxon>
        <taxon>Actinoalloteichus</taxon>
        <taxon>Actinoalloteichus cyanogriseus</taxon>
    </lineage>
</organism>
<reference evidence="2 3" key="1">
    <citation type="submission" date="2022-06" db="EMBL/GenBank/DDBJ databases">
        <title>Genomic Encyclopedia of Type Strains, Phase I: the one thousand microbial genomes (KMG-I) project.</title>
        <authorList>
            <person name="Kyrpides N."/>
        </authorList>
    </citation>
    <scope>NUCLEOTIDE SEQUENCE [LARGE SCALE GENOMIC DNA]</scope>
    <source>
        <strain evidence="2 3">DSM 43889</strain>
    </source>
</reference>
<protein>
    <recommendedName>
        <fullName evidence="1">VOC domain-containing protein</fullName>
    </recommendedName>
</protein>
<dbReference type="Gene3D" id="3.10.180.10">
    <property type="entry name" value="2,3-Dihydroxybiphenyl 1,2-Dioxygenase, domain 1"/>
    <property type="match status" value="1"/>
</dbReference>
<name>A0ABT1JIT9_ACTCY</name>
<keyword evidence="3" id="KW-1185">Reference proteome</keyword>
<dbReference type="InterPro" id="IPR004360">
    <property type="entry name" value="Glyas_Fos-R_dOase_dom"/>
</dbReference>
<dbReference type="RefSeq" id="WP_026417420.1">
    <property type="nucleotide sequence ID" value="NZ_AUBJ02000001.1"/>
</dbReference>
<dbReference type="EMBL" id="AUBJ02000001">
    <property type="protein sequence ID" value="MCP2332437.1"/>
    <property type="molecule type" value="Genomic_DNA"/>
</dbReference>
<dbReference type="InterPro" id="IPR037523">
    <property type="entry name" value="VOC_core"/>
</dbReference>
<gene>
    <name evidence="2" type="ORF">G443_002707</name>
</gene>
<sequence>MAQQHLTVVTLGVSDLDRARRFYRDGLGWEVVADIQDTVFVQVGHGLLLSLWGVAELAEDLGGAPLEQEGPGRFTLGCNVGSEAEVDAVVERFVAAGGSLVRPAEHAFWGGYQAYVADPEGFRWDVVHNPGMAFTEDGRAVLRDLS</sequence>
<dbReference type="Pfam" id="PF00903">
    <property type="entry name" value="Glyoxalase"/>
    <property type="match status" value="1"/>
</dbReference>
<dbReference type="PROSITE" id="PS51819">
    <property type="entry name" value="VOC"/>
    <property type="match status" value="1"/>
</dbReference>
<evidence type="ECO:0000313" key="3">
    <source>
        <dbReference type="Proteomes" id="UP000791080"/>
    </source>
</evidence>
<dbReference type="Proteomes" id="UP000791080">
    <property type="component" value="Unassembled WGS sequence"/>
</dbReference>
<dbReference type="SUPFAM" id="SSF54593">
    <property type="entry name" value="Glyoxalase/Bleomycin resistance protein/Dihydroxybiphenyl dioxygenase"/>
    <property type="match status" value="1"/>
</dbReference>
<evidence type="ECO:0000313" key="2">
    <source>
        <dbReference type="EMBL" id="MCP2332437.1"/>
    </source>
</evidence>
<dbReference type="PANTHER" id="PTHR36503:SF1">
    <property type="entry name" value="BLR2520 PROTEIN"/>
    <property type="match status" value="1"/>
</dbReference>
<proteinExistence type="predicted"/>
<evidence type="ECO:0000259" key="1">
    <source>
        <dbReference type="PROSITE" id="PS51819"/>
    </source>
</evidence>